<evidence type="ECO:0000256" key="6">
    <source>
        <dbReference type="RuleBase" id="RU365090"/>
    </source>
</evidence>
<dbReference type="InterPro" id="IPR036688">
    <property type="entry name" value="MoeA_C_domain_IV_sf"/>
</dbReference>
<keyword evidence="6" id="KW-0460">Magnesium</keyword>
<dbReference type="InterPro" id="IPR036425">
    <property type="entry name" value="MoaB/Mog-like_dom_sf"/>
</dbReference>
<dbReference type="CDD" id="cd00887">
    <property type="entry name" value="MoeA"/>
    <property type="match status" value="1"/>
</dbReference>
<comment type="pathway">
    <text evidence="2 6">Cofactor biosynthesis; molybdopterin biosynthesis.</text>
</comment>
<dbReference type="InterPro" id="IPR001453">
    <property type="entry name" value="MoaB/Mog_dom"/>
</dbReference>
<dbReference type="Pfam" id="PF03454">
    <property type="entry name" value="MoeA_C"/>
    <property type="match status" value="1"/>
</dbReference>
<accession>A0A2N5D875</accession>
<reference evidence="8 9" key="1">
    <citation type="submission" date="2017-12" db="EMBL/GenBank/DDBJ databases">
        <title>The genome sequence of Caulobacter sp. 410.</title>
        <authorList>
            <person name="Gao J."/>
            <person name="Mao X."/>
            <person name="Sun J."/>
        </authorList>
    </citation>
    <scope>NUCLEOTIDE SEQUENCE [LARGE SCALE GENOMIC DNA]</scope>
    <source>
        <strain evidence="8 9">410</strain>
    </source>
</reference>
<evidence type="ECO:0000256" key="1">
    <source>
        <dbReference type="ARBA" id="ARBA00002901"/>
    </source>
</evidence>
<evidence type="ECO:0000313" key="9">
    <source>
        <dbReference type="Proteomes" id="UP000234479"/>
    </source>
</evidence>
<dbReference type="GO" id="GO:0046872">
    <property type="term" value="F:metal ion binding"/>
    <property type="evidence" value="ECO:0007669"/>
    <property type="project" value="UniProtKB-UniRule"/>
</dbReference>
<dbReference type="OrthoDB" id="9804758at2"/>
<dbReference type="InterPro" id="IPR036135">
    <property type="entry name" value="MoeA_linker/N_sf"/>
</dbReference>
<dbReference type="Gene3D" id="3.40.980.10">
    <property type="entry name" value="MoaB/Mog-like domain"/>
    <property type="match status" value="1"/>
</dbReference>
<gene>
    <name evidence="8" type="ORF">SGCZBJ_19275</name>
</gene>
<evidence type="ECO:0000256" key="5">
    <source>
        <dbReference type="ARBA" id="ARBA00047317"/>
    </source>
</evidence>
<dbReference type="PANTHER" id="PTHR10192">
    <property type="entry name" value="MOLYBDOPTERIN BIOSYNTHESIS PROTEIN"/>
    <property type="match status" value="1"/>
</dbReference>
<dbReference type="PANTHER" id="PTHR10192:SF5">
    <property type="entry name" value="GEPHYRIN"/>
    <property type="match status" value="1"/>
</dbReference>
<comment type="similarity">
    <text evidence="3 6">Belongs to the MoeA family.</text>
</comment>
<keyword evidence="6" id="KW-0500">Molybdenum</keyword>
<protein>
    <recommendedName>
        <fullName evidence="6">Molybdopterin molybdenumtransferase</fullName>
        <ecNumber evidence="6">2.10.1.1</ecNumber>
    </recommendedName>
</protein>
<dbReference type="SUPFAM" id="SSF63867">
    <property type="entry name" value="MoeA C-terminal domain-like"/>
    <property type="match status" value="1"/>
</dbReference>
<dbReference type="EMBL" id="PJRS01000040">
    <property type="protein sequence ID" value="PLR22265.1"/>
    <property type="molecule type" value="Genomic_DNA"/>
</dbReference>
<dbReference type="Pfam" id="PF00994">
    <property type="entry name" value="MoCF_biosynth"/>
    <property type="match status" value="1"/>
</dbReference>
<dbReference type="NCBIfam" id="NF045515">
    <property type="entry name" value="Glp_gephyrin"/>
    <property type="match status" value="1"/>
</dbReference>
<dbReference type="GO" id="GO:0006777">
    <property type="term" value="P:Mo-molybdopterin cofactor biosynthetic process"/>
    <property type="evidence" value="ECO:0007669"/>
    <property type="project" value="UniProtKB-UniRule"/>
</dbReference>
<comment type="cofactor">
    <cofactor evidence="6">
        <name>Mg(2+)</name>
        <dbReference type="ChEBI" id="CHEBI:18420"/>
    </cofactor>
</comment>
<dbReference type="Gene3D" id="3.90.105.10">
    <property type="entry name" value="Molybdopterin biosynthesis moea protein, domain 2"/>
    <property type="match status" value="1"/>
</dbReference>
<evidence type="ECO:0000259" key="7">
    <source>
        <dbReference type="SMART" id="SM00852"/>
    </source>
</evidence>
<keyword evidence="6" id="KW-0479">Metal-binding</keyword>
<evidence type="ECO:0000256" key="3">
    <source>
        <dbReference type="ARBA" id="ARBA00010763"/>
    </source>
</evidence>
<keyword evidence="6 8" id="KW-0808">Transferase</keyword>
<comment type="caution">
    <text evidence="8">The sequence shown here is derived from an EMBL/GenBank/DDBJ whole genome shotgun (WGS) entry which is preliminary data.</text>
</comment>
<evidence type="ECO:0000256" key="4">
    <source>
        <dbReference type="ARBA" id="ARBA00023150"/>
    </source>
</evidence>
<dbReference type="SMART" id="SM00852">
    <property type="entry name" value="MoCF_biosynth"/>
    <property type="match status" value="1"/>
</dbReference>
<sequence length="400" mass="41005">MKNLTVEDARGRMLDGATRLGVEAAALPDAVGRVLAQDVVADRCQPPFDASAMDGWAIRRADYGVVEAFAVVGESAAGRAYPKAVQAGQAVRIFTGAPVPAGADLVVIQEEAIRDGDRVSFAAGESPKANIRPAGGDFRSGDRLLEAGVRIDPWRLSLAAAAGLAVLPVARRPKVAILATGDELVPPGGAPAPDQIFESGSFSLAALIEAWGGQAIKLAPAADSVDAIAAAVADAAVDLVVTIGGASVGDYDLVKPAMTRLGLDLRVQTIAVRPGKPTWFGFIEGGRRVLGLPGNPASALVCAELFLRPLLAALSGADPVLPFGVARLSAPLPGNGPREHWMRAARSIDNEGRVTVAPFPDQDSSLVGVFARADALVMRPAGAPPAAAGDLVTTLPLARA</sequence>
<dbReference type="Gene3D" id="2.40.340.10">
    <property type="entry name" value="MoeA, C-terminal, domain IV"/>
    <property type="match status" value="1"/>
</dbReference>
<proteinExistence type="inferred from homology"/>
<keyword evidence="9" id="KW-1185">Reference proteome</keyword>
<dbReference type="SUPFAM" id="SSF53218">
    <property type="entry name" value="Molybdenum cofactor biosynthesis proteins"/>
    <property type="match status" value="1"/>
</dbReference>
<dbReference type="GO" id="GO:0061599">
    <property type="term" value="F:molybdopterin molybdotransferase activity"/>
    <property type="evidence" value="ECO:0007669"/>
    <property type="project" value="UniProtKB-UniRule"/>
</dbReference>
<dbReference type="EC" id="2.10.1.1" evidence="6"/>
<dbReference type="AlphaFoldDB" id="A0A2N5D875"/>
<dbReference type="InterPro" id="IPR038987">
    <property type="entry name" value="MoeA-like"/>
</dbReference>
<feature type="domain" description="MoaB/Mog" evidence="7">
    <location>
        <begin position="176"/>
        <end position="313"/>
    </location>
</feature>
<dbReference type="SUPFAM" id="SSF63882">
    <property type="entry name" value="MoeA N-terminal region -like"/>
    <property type="match status" value="1"/>
</dbReference>
<comment type="function">
    <text evidence="1 6">Catalyzes the insertion of molybdate into adenylated molybdopterin with the concomitant release of AMP.</text>
</comment>
<dbReference type="Proteomes" id="UP000234479">
    <property type="component" value="Unassembled WGS sequence"/>
</dbReference>
<dbReference type="GO" id="GO:0005829">
    <property type="term" value="C:cytosol"/>
    <property type="evidence" value="ECO:0007669"/>
    <property type="project" value="TreeGrafter"/>
</dbReference>
<evidence type="ECO:0000256" key="2">
    <source>
        <dbReference type="ARBA" id="ARBA00005046"/>
    </source>
</evidence>
<organism evidence="8 9">
    <name type="scientific">Caulobacter zeae</name>
    <dbReference type="NCBI Taxonomy" id="2055137"/>
    <lineage>
        <taxon>Bacteria</taxon>
        <taxon>Pseudomonadati</taxon>
        <taxon>Pseudomonadota</taxon>
        <taxon>Alphaproteobacteria</taxon>
        <taxon>Caulobacterales</taxon>
        <taxon>Caulobacteraceae</taxon>
        <taxon>Caulobacter</taxon>
    </lineage>
</organism>
<dbReference type="Gene3D" id="2.170.190.11">
    <property type="entry name" value="Molybdopterin biosynthesis moea protein, domain 3"/>
    <property type="match status" value="1"/>
</dbReference>
<keyword evidence="4 6" id="KW-0501">Molybdenum cofactor biosynthesis</keyword>
<dbReference type="UniPathway" id="UPA00344"/>
<dbReference type="InterPro" id="IPR005110">
    <property type="entry name" value="MoeA_linker/N"/>
</dbReference>
<comment type="catalytic activity">
    <reaction evidence="5">
        <text>adenylyl-molybdopterin + molybdate = Mo-molybdopterin + AMP + H(+)</text>
        <dbReference type="Rhea" id="RHEA:35047"/>
        <dbReference type="ChEBI" id="CHEBI:15378"/>
        <dbReference type="ChEBI" id="CHEBI:36264"/>
        <dbReference type="ChEBI" id="CHEBI:62727"/>
        <dbReference type="ChEBI" id="CHEBI:71302"/>
        <dbReference type="ChEBI" id="CHEBI:456215"/>
        <dbReference type="EC" id="2.10.1.1"/>
    </reaction>
</comment>
<dbReference type="InterPro" id="IPR005111">
    <property type="entry name" value="MoeA_C_domain_IV"/>
</dbReference>
<evidence type="ECO:0000313" key="8">
    <source>
        <dbReference type="EMBL" id="PLR22265.1"/>
    </source>
</evidence>
<dbReference type="Pfam" id="PF03453">
    <property type="entry name" value="MoeA_N"/>
    <property type="match status" value="1"/>
</dbReference>
<name>A0A2N5D875_9CAUL</name>